<sequence length="127" mass="14120">MNDERFDRIREAGLAAESAVWDNATIPQAPAAAREAATDDVARRGYAAYREAVAEKSFELGVDERDYYLAHPAVAVMVRPEAIDEDERSAALDRYTEQHAAVIEEYQAELDDEVLNHGDEFGQGLGY</sequence>
<reference evidence="2" key="1">
    <citation type="journal article" date="2019" name="Int. J. Syst. Evol. Microbiol.">
        <title>The Global Catalogue of Microorganisms (GCM) 10K type strain sequencing project: providing services to taxonomists for standard genome sequencing and annotation.</title>
        <authorList>
            <consortium name="The Broad Institute Genomics Platform"/>
            <consortium name="The Broad Institute Genome Sequencing Center for Infectious Disease"/>
            <person name="Wu L."/>
            <person name="Ma J."/>
        </authorList>
    </citation>
    <scope>NUCLEOTIDE SEQUENCE [LARGE SCALE GENOMIC DNA]</scope>
    <source>
        <strain evidence="2">JCM 16898</strain>
    </source>
</reference>
<protein>
    <submittedName>
        <fullName evidence="1">Uncharacterized protein</fullName>
    </submittedName>
</protein>
<accession>A0ABP6X5C3</accession>
<evidence type="ECO:0000313" key="2">
    <source>
        <dbReference type="Proteomes" id="UP001500689"/>
    </source>
</evidence>
<comment type="caution">
    <text evidence="1">The sequence shown here is derived from an EMBL/GenBank/DDBJ whole genome shotgun (WGS) entry which is preliminary data.</text>
</comment>
<dbReference type="RefSeq" id="WP_344864088.1">
    <property type="nucleotide sequence ID" value="NZ_BAAAZN010000011.1"/>
</dbReference>
<organism evidence="1 2">
    <name type="scientific">Amycolatopsis ultiminotia</name>
    <dbReference type="NCBI Taxonomy" id="543629"/>
    <lineage>
        <taxon>Bacteria</taxon>
        <taxon>Bacillati</taxon>
        <taxon>Actinomycetota</taxon>
        <taxon>Actinomycetes</taxon>
        <taxon>Pseudonocardiales</taxon>
        <taxon>Pseudonocardiaceae</taxon>
        <taxon>Amycolatopsis</taxon>
    </lineage>
</organism>
<gene>
    <name evidence="1" type="ORF">GCM10022222_51140</name>
</gene>
<proteinExistence type="predicted"/>
<dbReference type="Proteomes" id="UP001500689">
    <property type="component" value="Unassembled WGS sequence"/>
</dbReference>
<dbReference type="EMBL" id="BAAAZN010000011">
    <property type="protein sequence ID" value="GAA3561150.1"/>
    <property type="molecule type" value="Genomic_DNA"/>
</dbReference>
<name>A0ABP6X5C3_9PSEU</name>
<keyword evidence="2" id="KW-1185">Reference proteome</keyword>
<evidence type="ECO:0000313" key="1">
    <source>
        <dbReference type="EMBL" id="GAA3561150.1"/>
    </source>
</evidence>